<protein>
    <submittedName>
        <fullName evidence="1">Uncharacterized protein</fullName>
    </submittedName>
</protein>
<dbReference type="AlphaFoldDB" id="A0A832XLD2"/>
<comment type="caution">
    <text evidence="1">The sequence shown here is derived from an EMBL/GenBank/DDBJ whole genome shotgun (WGS) entry which is preliminary data.</text>
</comment>
<evidence type="ECO:0000313" key="2">
    <source>
        <dbReference type="Proteomes" id="UP000604391"/>
    </source>
</evidence>
<sequence>MGNRHGGRKWRKKELRDLPPKVIICSYCGELIKAGQGEWVGNEAYHKVPQQDDEKSCLDKAPLSQAPITPSRGARDRIKLEELRTKYLNKGLEELKKVAEGTPIPEVRLLLKKAGVPDSIIEELLNRSEEE</sequence>
<evidence type="ECO:0000313" key="1">
    <source>
        <dbReference type="EMBL" id="HIJ99737.1"/>
    </source>
</evidence>
<accession>A0A832XLD2</accession>
<proteinExistence type="predicted"/>
<dbReference type="EMBL" id="DVAD01000014">
    <property type="protein sequence ID" value="HIJ99737.1"/>
    <property type="molecule type" value="Genomic_DNA"/>
</dbReference>
<reference evidence="1 2" key="1">
    <citation type="journal article" name="Nat. Commun.">
        <title>Undinarchaeota illuminate DPANN phylogeny and the impact of gene transfer on archaeal evolution.</title>
        <authorList>
            <person name="Dombrowski N."/>
            <person name="Williams T.A."/>
            <person name="Sun J."/>
            <person name="Woodcroft B.J."/>
            <person name="Lee J.H."/>
            <person name="Minh B.Q."/>
            <person name="Rinke C."/>
            <person name="Spang A."/>
        </authorList>
    </citation>
    <scope>NUCLEOTIDE SEQUENCE [LARGE SCALE GENOMIC DNA]</scope>
    <source>
        <strain evidence="1">MAG_bin17</strain>
    </source>
</reference>
<organism evidence="1 2">
    <name type="scientific">Candidatus Undinarchaeum marinum</name>
    <dbReference type="NCBI Taxonomy" id="2756141"/>
    <lineage>
        <taxon>Archaea</taxon>
        <taxon>Candidatus Undinarchaeota</taxon>
        <taxon>Candidatus Undinarchaeia</taxon>
        <taxon>Candidatus Undinarchaeales</taxon>
        <taxon>Candidatus Undinarchaeaceae</taxon>
        <taxon>Candidatus Undinarchaeum</taxon>
    </lineage>
</organism>
<dbReference type="Proteomes" id="UP000604391">
    <property type="component" value="Unassembled WGS sequence"/>
</dbReference>
<name>A0A832XLD2_9ARCH</name>
<gene>
    <name evidence="1" type="ORF">H1011_02850</name>
</gene>
<keyword evidence="2" id="KW-1185">Reference proteome</keyword>